<dbReference type="PANTHER" id="PTHR11802:SF479">
    <property type="entry name" value="CARBOXYPEPTIDASE"/>
    <property type="match status" value="1"/>
</dbReference>
<feature type="chain" id="PRO_5016193529" description="Carboxypeptidase" evidence="6">
    <location>
        <begin position="26"/>
        <end position="549"/>
    </location>
</feature>
<reference evidence="8 9" key="1">
    <citation type="journal article" date="2018" name="Mol. Biol. Evol.">
        <title>Broad Genomic Sampling Reveals a Smut Pathogenic Ancestry of the Fungal Clade Ustilaginomycotina.</title>
        <authorList>
            <person name="Kijpornyongpan T."/>
            <person name="Mondo S.J."/>
            <person name="Barry K."/>
            <person name="Sandor L."/>
            <person name="Lee J."/>
            <person name="Lipzen A."/>
            <person name="Pangilinan J."/>
            <person name="LaButti K."/>
            <person name="Hainaut M."/>
            <person name="Henrissat B."/>
            <person name="Grigoriev I.V."/>
            <person name="Spatafora J.W."/>
            <person name="Aime M.C."/>
        </authorList>
    </citation>
    <scope>NUCLEOTIDE SEQUENCE [LARGE SCALE GENOMIC DNA]</scope>
    <source>
        <strain evidence="8 9">MCA 5214</strain>
    </source>
</reference>
<evidence type="ECO:0000256" key="3">
    <source>
        <dbReference type="ARBA" id="ARBA00022670"/>
    </source>
</evidence>
<keyword evidence="2 6" id="KW-0121">Carboxypeptidase</keyword>
<dbReference type="EMBL" id="KZ819663">
    <property type="protein sequence ID" value="PWN29379.1"/>
    <property type="molecule type" value="Genomic_DNA"/>
</dbReference>
<keyword evidence="6" id="KW-0732">Signal</keyword>
<dbReference type="Gene3D" id="3.40.50.1820">
    <property type="entry name" value="alpha/beta hydrolase"/>
    <property type="match status" value="1"/>
</dbReference>
<dbReference type="EC" id="3.4.16.-" evidence="6"/>
<dbReference type="AlphaFoldDB" id="A0A316UVS2"/>
<dbReference type="Pfam" id="PF00450">
    <property type="entry name" value="Peptidase_S10"/>
    <property type="match status" value="1"/>
</dbReference>
<dbReference type="GO" id="GO:0004185">
    <property type="term" value="F:serine-type carboxypeptidase activity"/>
    <property type="evidence" value="ECO:0007669"/>
    <property type="project" value="UniProtKB-UniRule"/>
</dbReference>
<feature type="region of interest" description="Disordered" evidence="7">
    <location>
        <begin position="58"/>
        <end position="77"/>
    </location>
</feature>
<evidence type="ECO:0000256" key="6">
    <source>
        <dbReference type="RuleBase" id="RU361156"/>
    </source>
</evidence>
<gene>
    <name evidence="8" type="ORF">BDZ90DRAFT_273397</name>
</gene>
<dbReference type="RefSeq" id="XP_025363991.1">
    <property type="nucleotide sequence ID" value="XM_025508800.1"/>
</dbReference>
<dbReference type="GO" id="GO:0006508">
    <property type="term" value="P:proteolysis"/>
    <property type="evidence" value="ECO:0007669"/>
    <property type="project" value="UniProtKB-KW"/>
</dbReference>
<evidence type="ECO:0000313" key="8">
    <source>
        <dbReference type="EMBL" id="PWN29379.1"/>
    </source>
</evidence>
<dbReference type="GeneID" id="37030623"/>
<organism evidence="8 9">
    <name type="scientific">Jaminaea rosea</name>
    <dbReference type="NCBI Taxonomy" id="1569628"/>
    <lineage>
        <taxon>Eukaryota</taxon>
        <taxon>Fungi</taxon>
        <taxon>Dikarya</taxon>
        <taxon>Basidiomycota</taxon>
        <taxon>Ustilaginomycotina</taxon>
        <taxon>Exobasidiomycetes</taxon>
        <taxon>Microstromatales</taxon>
        <taxon>Microstromatales incertae sedis</taxon>
        <taxon>Jaminaea</taxon>
    </lineage>
</organism>
<evidence type="ECO:0000256" key="4">
    <source>
        <dbReference type="ARBA" id="ARBA00022801"/>
    </source>
</evidence>
<feature type="signal peptide" evidence="6">
    <location>
        <begin position="1"/>
        <end position="25"/>
    </location>
</feature>
<sequence length="549" mass="61526">MLTALTKHWRLALALLPLLCIPALSVSTQRPGFDAGCFRYDHTSFDSHTEFHLVPRNNGNATHKGAHPVTKGPPRLRPKSDFHVDGKHLPGVSEAIGDVGDSWAGLMPVSKDPKNKAKYFFWLWPPAGKVGNDTLTIWINGGPGCSSMTGMLDENGPFNVRGTPENKTVVTRNPHGWNQAGWIVYVDQPEGTGFSRTAKPSARNERDVAVAFSGFLDSFYETFTEMKGKKLYLTGESYAGYYVPNIASYIVEQGNKFGLHGIGIIDGVISDINWYLDIPVMPYLRKYNKRYFGFPEKLMAEFEKNVTEVLGLKDFVKNNLKFPAMKGPLHWPEKFSKTKESVWSSVLDHLDKYKPCFNIYFIGETCPDVSQPIGGLNLPQGHSWLDRKPFKAAIHVNEGNTTFTQCSEDPVFLGNGDSSKPPEEDGTFVKAIQGVNKTFIWHGDLDFRLLADGNILTIQNTTWRGQQGFLHEPRGMLAGSKGEWRGTWHTERGLTWIRPEYAGHMIPNEQADDDIMCFRLSPAEQEPELALKIHKVFLDQLPETALGHN</sequence>
<protein>
    <recommendedName>
        <fullName evidence="6">Carboxypeptidase</fullName>
        <ecNumber evidence="6">3.4.16.-</ecNumber>
    </recommendedName>
</protein>
<dbReference type="STRING" id="1569628.A0A316UVS2"/>
<dbReference type="SUPFAM" id="SSF53474">
    <property type="entry name" value="alpha/beta-Hydrolases"/>
    <property type="match status" value="1"/>
</dbReference>
<dbReference type="PANTHER" id="PTHR11802">
    <property type="entry name" value="SERINE PROTEASE FAMILY S10 SERINE CARBOXYPEPTIDASE"/>
    <property type="match status" value="1"/>
</dbReference>
<dbReference type="InterPro" id="IPR001563">
    <property type="entry name" value="Peptidase_S10"/>
</dbReference>
<evidence type="ECO:0000256" key="7">
    <source>
        <dbReference type="SAM" id="MobiDB-lite"/>
    </source>
</evidence>
<evidence type="ECO:0000256" key="5">
    <source>
        <dbReference type="ARBA" id="ARBA00023180"/>
    </source>
</evidence>
<dbReference type="InterPro" id="IPR018202">
    <property type="entry name" value="Ser_caboxypep_ser_AS"/>
</dbReference>
<comment type="similarity">
    <text evidence="1 6">Belongs to the peptidase S10 family.</text>
</comment>
<accession>A0A316UVS2</accession>
<keyword evidence="4 6" id="KW-0378">Hydrolase</keyword>
<name>A0A316UVS2_9BASI</name>
<dbReference type="OrthoDB" id="443318at2759"/>
<evidence type="ECO:0000256" key="2">
    <source>
        <dbReference type="ARBA" id="ARBA00022645"/>
    </source>
</evidence>
<dbReference type="PRINTS" id="PR00724">
    <property type="entry name" value="CRBOXYPTASEC"/>
</dbReference>
<dbReference type="PROSITE" id="PS00131">
    <property type="entry name" value="CARBOXYPEPT_SER_SER"/>
    <property type="match status" value="1"/>
</dbReference>
<proteinExistence type="inferred from homology"/>
<dbReference type="InterPro" id="IPR029058">
    <property type="entry name" value="AB_hydrolase_fold"/>
</dbReference>
<evidence type="ECO:0000256" key="1">
    <source>
        <dbReference type="ARBA" id="ARBA00009431"/>
    </source>
</evidence>
<evidence type="ECO:0000313" key="9">
    <source>
        <dbReference type="Proteomes" id="UP000245884"/>
    </source>
</evidence>
<dbReference type="Proteomes" id="UP000245884">
    <property type="component" value="Unassembled WGS sequence"/>
</dbReference>
<keyword evidence="5" id="KW-0325">Glycoprotein</keyword>
<keyword evidence="3 6" id="KW-0645">Protease</keyword>
<keyword evidence="9" id="KW-1185">Reference proteome</keyword>